<feature type="compositionally biased region" description="Acidic residues" evidence="1">
    <location>
        <begin position="251"/>
        <end position="282"/>
    </location>
</feature>
<dbReference type="Proteomes" id="UP000799324">
    <property type="component" value="Unassembled WGS sequence"/>
</dbReference>
<reference evidence="2" key="1">
    <citation type="journal article" date="2020" name="Stud. Mycol.">
        <title>101 Dothideomycetes genomes: a test case for predicting lifestyles and emergence of pathogens.</title>
        <authorList>
            <person name="Haridas S."/>
            <person name="Albert R."/>
            <person name="Binder M."/>
            <person name="Bloem J."/>
            <person name="Labutti K."/>
            <person name="Salamov A."/>
            <person name="Andreopoulos B."/>
            <person name="Baker S."/>
            <person name="Barry K."/>
            <person name="Bills G."/>
            <person name="Bluhm B."/>
            <person name="Cannon C."/>
            <person name="Castanera R."/>
            <person name="Culley D."/>
            <person name="Daum C."/>
            <person name="Ezra D."/>
            <person name="Gonzalez J."/>
            <person name="Henrissat B."/>
            <person name="Kuo A."/>
            <person name="Liang C."/>
            <person name="Lipzen A."/>
            <person name="Lutzoni F."/>
            <person name="Magnuson J."/>
            <person name="Mondo S."/>
            <person name="Nolan M."/>
            <person name="Ohm R."/>
            <person name="Pangilinan J."/>
            <person name="Park H.-J."/>
            <person name="Ramirez L."/>
            <person name="Alfaro M."/>
            <person name="Sun H."/>
            <person name="Tritt A."/>
            <person name="Yoshinaga Y."/>
            <person name="Zwiers L.-H."/>
            <person name="Turgeon B."/>
            <person name="Goodwin S."/>
            <person name="Spatafora J."/>
            <person name="Crous P."/>
            <person name="Grigoriev I."/>
        </authorList>
    </citation>
    <scope>NUCLEOTIDE SEQUENCE</scope>
    <source>
        <strain evidence="2">CBS 122681</strain>
    </source>
</reference>
<dbReference type="EMBL" id="MU004459">
    <property type="protein sequence ID" value="KAF2650334.1"/>
    <property type="molecule type" value="Genomic_DNA"/>
</dbReference>
<evidence type="ECO:0000313" key="2">
    <source>
        <dbReference type="EMBL" id="KAF2650334.1"/>
    </source>
</evidence>
<dbReference type="AlphaFoldDB" id="A0A6A6SVU5"/>
<keyword evidence="3" id="KW-1185">Reference proteome</keyword>
<proteinExistence type="predicted"/>
<organism evidence="2 3">
    <name type="scientific">Lophiostoma macrostomum CBS 122681</name>
    <dbReference type="NCBI Taxonomy" id="1314788"/>
    <lineage>
        <taxon>Eukaryota</taxon>
        <taxon>Fungi</taxon>
        <taxon>Dikarya</taxon>
        <taxon>Ascomycota</taxon>
        <taxon>Pezizomycotina</taxon>
        <taxon>Dothideomycetes</taxon>
        <taxon>Pleosporomycetidae</taxon>
        <taxon>Pleosporales</taxon>
        <taxon>Lophiostomataceae</taxon>
        <taxon>Lophiostoma</taxon>
    </lineage>
</organism>
<gene>
    <name evidence="2" type="ORF">K491DRAFT_782725</name>
</gene>
<evidence type="ECO:0000313" key="3">
    <source>
        <dbReference type="Proteomes" id="UP000799324"/>
    </source>
</evidence>
<protein>
    <submittedName>
        <fullName evidence="2">Uncharacterized protein</fullName>
    </submittedName>
</protein>
<sequence>MKQGLTKSDAFMEAWLSHVTDDPNAISWCFRQGWEDEQIPFLGARSPQFTTGARDGYYYKALGRTLGDAHPGKPDDGELAYYSTDINDEFPSRSTASYIKAAGDLFPGQPSKVSHRIILANGLEDSAALFARRILYAHEDLVRAMPVKVGHLSGETPRGRSAGEVNGHSNLSAHYAVWLETKDGFQTLIPLAVFPVSTAQPYVDSKMCRILKWAEGGGKGYLSLRFWNSLHLSEVDDEEEMEGADKNGSEGNEEDDDDDADDIEYDDADADDIESNDGDDNTGIDQLDALRAKFAESPLINVTDAEIPALAQWHRHGSAIRRYKGYWGLRHRLGQEVIIRGLFAPDGSARPLGKPTDYEKYSSIKALVDRIIQIAPQVSFTTVPTTPLARVTLDSFTLAFPADKHLPQPIPTTHINGVPSCTAFQDCIEAGVGHLGMCPRHIHYTLEVVRRGGSLSTRTVRHKSNEEDAEGDDDTPLVWAIPTQPDLRSSTIAQIRFLQQWLSASNSTIWFIDIEGALGLKGHSPVPFEIVIHDLAHDSCILHGRFTYPDALRDLPGILAPLTNRVDQVRARQCIQGMLRKSYPAEAIYLASSPTSAFHAQVEALGFDRKTHLVLGWGTSRCDEYALSRILRQKGNLLHVKEEVFPFDFVVFNISALVSKMMGVRYRNLSLAYVHSCMFPERDLPSCRVAEPDVHATKDLVSRACTKCALRLLGNIIEGNNGQ</sequence>
<feature type="region of interest" description="Disordered" evidence="1">
    <location>
        <begin position="457"/>
        <end position="476"/>
    </location>
</feature>
<name>A0A6A6SVU5_9PLEO</name>
<evidence type="ECO:0000256" key="1">
    <source>
        <dbReference type="SAM" id="MobiDB-lite"/>
    </source>
</evidence>
<feature type="region of interest" description="Disordered" evidence="1">
    <location>
        <begin position="236"/>
        <end position="284"/>
    </location>
</feature>
<accession>A0A6A6SVU5</accession>